<dbReference type="eggNOG" id="KOG0916">
    <property type="taxonomic scope" value="Eukaryota"/>
</dbReference>
<dbReference type="PANTHER" id="PTHR12741">
    <property type="entry name" value="LYST-INTERACTING PROTEIN LIP5 DOPAMINE RESPONSIVE PROTEIN DRG-1"/>
    <property type="match status" value="1"/>
</dbReference>
<evidence type="ECO:0000256" key="1">
    <source>
        <dbReference type="SAM" id="Phobius"/>
    </source>
</evidence>
<proteinExistence type="predicted"/>
<dbReference type="HOGENOM" id="CLU_1799054_0_0_1"/>
<accession>W1P3M1</accession>
<dbReference type="Gramene" id="ERN04477">
    <property type="protein sequence ID" value="ERN04477"/>
    <property type="gene ID" value="AMTR_s00081p00020790"/>
</dbReference>
<organism evidence="2 3">
    <name type="scientific">Amborella trichopoda</name>
    <dbReference type="NCBI Taxonomy" id="13333"/>
    <lineage>
        <taxon>Eukaryota</taxon>
        <taxon>Viridiplantae</taxon>
        <taxon>Streptophyta</taxon>
        <taxon>Embryophyta</taxon>
        <taxon>Tracheophyta</taxon>
        <taxon>Spermatophyta</taxon>
        <taxon>Magnoliopsida</taxon>
        <taxon>Amborellales</taxon>
        <taxon>Amborellaceae</taxon>
        <taxon>Amborella</taxon>
    </lineage>
</organism>
<keyword evidence="1" id="KW-0472">Membrane</keyword>
<keyword evidence="3" id="KW-1185">Reference proteome</keyword>
<feature type="transmembrane region" description="Helical" evidence="1">
    <location>
        <begin position="120"/>
        <end position="143"/>
    </location>
</feature>
<sequence length="144" mass="16765">MDRLLIQYLELDSTTGFEWQKIVEDWDDWMKWISSRGGIGVPATKNWESWWDDDQEHLQYTGFMGLTLGDSPFTWLLPLTSVWSVLARYSFSDVHLKGRYLLVIVLVLSMGKKFSADFQLMFRLLKLFLFIGSVGTLGVLFSLR</sequence>
<dbReference type="AlphaFoldDB" id="W1P3M1"/>
<reference evidence="3" key="1">
    <citation type="journal article" date="2013" name="Science">
        <title>The Amborella genome and the evolution of flowering plants.</title>
        <authorList>
            <consortium name="Amborella Genome Project"/>
        </authorList>
    </citation>
    <scope>NUCLEOTIDE SEQUENCE [LARGE SCALE GENOMIC DNA]</scope>
</reference>
<dbReference type="PANTHER" id="PTHR12741:SF106">
    <property type="entry name" value="CALLOSE SYNTHASE 5"/>
    <property type="match status" value="1"/>
</dbReference>
<protein>
    <submittedName>
        <fullName evidence="2">Uncharacterized protein</fullName>
    </submittedName>
</protein>
<dbReference type="Proteomes" id="UP000017836">
    <property type="component" value="Unassembled WGS sequence"/>
</dbReference>
<evidence type="ECO:0000313" key="3">
    <source>
        <dbReference type="Proteomes" id="UP000017836"/>
    </source>
</evidence>
<evidence type="ECO:0000313" key="2">
    <source>
        <dbReference type="EMBL" id="ERN04477.1"/>
    </source>
</evidence>
<dbReference type="OMA" id="MKWISSR"/>
<gene>
    <name evidence="2" type="ORF">AMTR_s00081p00020790</name>
</gene>
<name>W1P3M1_AMBTC</name>
<keyword evidence="1" id="KW-1133">Transmembrane helix</keyword>
<keyword evidence="1" id="KW-0812">Transmembrane</keyword>
<dbReference type="EMBL" id="KI394223">
    <property type="protein sequence ID" value="ERN04477.1"/>
    <property type="molecule type" value="Genomic_DNA"/>
</dbReference>